<protein>
    <submittedName>
        <fullName evidence="2">Aspartic peptidase domain containing protein</fullName>
    </submittedName>
</protein>
<sequence length="276" mass="31323">MPSYAKLMKEILSNKRKLEKHETVMITEECSAILQNKLLPKLKDPGSFNIPCTIGSLFFYKTLCDLGASVNLMPYSIFKQLGLGEAKPTTVTLQLADRSIKRPRRIVEDILVKVGKFIFPADFIILDMCEDMDVPLILGRPFLATGRAVIDVQKGELMLKVNDEHITFNVFKAIKFSSSPDSCFEIDATDQKKTNTSTLKNQSDQKEHISINKPKSEEKLPDEEDETFIVEFEQGGKTQSYQYDKGKIKLWKVIKNGCNDNRSKQIKSSKDLFKVS</sequence>
<evidence type="ECO:0000256" key="1">
    <source>
        <dbReference type="SAM" id="MobiDB-lite"/>
    </source>
</evidence>
<dbReference type="CDD" id="cd00303">
    <property type="entry name" value="retropepsin_like"/>
    <property type="match status" value="1"/>
</dbReference>
<dbReference type="Gene3D" id="2.40.70.10">
    <property type="entry name" value="Acid Proteases"/>
    <property type="match status" value="1"/>
</dbReference>
<dbReference type="PANTHER" id="PTHR33067">
    <property type="entry name" value="RNA-DIRECTED DNA POLYMERASE-RELATED"/>
    <property type="match status" value="1"/>
</dbReference>
<dbReference type="PANTHER" id="PTHR33067:SF31">
    <property type="entry name" value="RNA-DIRECTED DNA POLYMERASE"/>
    <property type="match status" value="1"/>
</dbReference>
<name>A0ABD1V693_9LAMI</name>
<evidence type="ECO:0000313" key="2">
    <source>
        <dbReference type="EMBL" id="KAL2532847.1"/>
    </source>
</evidence>
<comment type="caution">
    <text evidence="2">The sequence shown here is derived from an EMBL/GenBank/DDBJ whole genome shotgun (WGS) entry which is preliminary data.</text>
</comment>
<dbReference type="EMBL" id="JBFOLK010000002">
    <property type="protein sequence ID" value="KAL2532847.1"/>
    <property type="molecule type" value="Genomic_DNA"/>
</dbReference>
<dbReference type="SUPFAM" id="SSF50630">
    <property type="entry name" value="Acid proteases"/>
    <property type="match status" value="1"/>
</dbReference>
<gene>
    <name evidence="2" type="ORF">Adt_06198</name>
</gene>
<dbReference type="Proteomes" id="UP001604336">
    <property type="component" value="Unassembled WGS sequence"/>
</dbReference>
<accession>A0ABD1V693</accession>
<organism evidence="2 3">
    <name type="scientific">Abeliophyllum distichum</name>
    <dbReference type="NCBI Taxonomy" id="126358"/>
    <lineage>
        <taxon>Eukaryota</taxon>
        <taxon>Viridiplantae</taxon>
        <taxon>Streptophyta</taxon>
        <taxon>Embryophyta</taxon>
        <taxon>Tracheophyta</taxon>
        <taxon>Spermatophyta</taxon>
        <taxon>Magnoliopsida</taxon>
        <taxon>eudicotyledons</taxon>
        <taxon>Gunneridae</taxon>
        <taxon>Pentapetalae</taxon>
        <taxon>asterids</taxon>
        <taxon>lamiids</taxon>
        <taxon>Lamiales</taxon>
        <taxon>Oleaceae</taxon>
        <taxon>Forsythieae</taxon>
        <taxon>Abeliophyllum</taxon>
    </lineage>
</organism>
<feature type="region of interest" description="Disordered" evidence="1">
    <location>
        <begin position="194"/>
        <end position="223"/>
    </location>
</feature>
<dbReference type="Pfam" id="PF13650">
    <property type="entry name" value="Asp_protease_2"/>
    <property type="match status" value="1"/>
</dbReference>
<dbReference type="InterPro" id="IPR021109">
    <property type="entry name" value="Peptidase_aspartic_dom_sf"/>
</dbReference>
<dbReference type="AlphaFoldDB" id="A0ABD1V693"/>
<evidence type="ECO:0000313" key="3">
    <source>
        <dbReference type="Proteomes" id="UP001604336"/>
    </source>
</evidence>
<proteinExistence type="predicted"/>
<keyword evidence="3" id="KW-1185">Reference proteome</keyword>
<feature type="compositionally biased region" description="Basic and acidic residues" evidence="1">
    <location>
        <begin position="203"/>
        <end position="219"/>
    </location>
</feature>
<reference evidence="3" key="1">
    <citation type="submission" date="2024-07" db="EMBL/GenBank/DDBJ databases">
        <title>Two chromosome-level genome assemblies of Korean endemic species Abeliophyllum distichum and Forsythia ovata (Oleaceae).</title>
        <authorList>
            <person name="Jang H."/>
        </authorList>
    </citation>
    <scope>NUCLEOTIDE SEQUENCE [LARGE SCALE GENOMIC DNA]</scope>
</reference>